<feature type="compositionally biased region" description="Low complexity" evidence="1">
    <location>
        <begin position="188"/>
        <end position="206"/>
    </location>
</feature>
<dbReference type="EMBL" id="JARKIB010000516">
    <property type="protein sequence ID" value="KAJ7702516.1"/>
    <property type="molecule type" value="Genomic_DNA"/>
</dbReference>
<gene>
    <name evidence="2" type="ORF">B0H16DRAFT_1902474</name>
</gene>
<reference evidence="2" key="1">
    <citation type="submission" date="2023-03" db="EMBL/GenBank/DDBJ databases">
        <title>Massive genome expansion in bonnet fungi (Mycena s.s.) driven by repeated elements and novel gene families across ecological guilds.</title>
        <authorList>
            <consortium name="Lawrence Berkeley National Laboratory"/>
            <person name="Harder C.B."/>
            <person name="Miyauchi S."/>
            <person name="Viragh M."/>
            <person name="Kuo A."/>
            <person name="Thoen E."/>
            <person name="Andreopoulos B."/>
            <person name="Lu D."/>
            <person name="Skrede I."/>
            <person name="Drula E."/>
            <person name="Henrissat B."/>
            <person name="Morin E."/>
            <person name="Kohler A."/>
            <person name="Barry K."/>
            <person name="LaButti K."/>
            <person name="Morin E."/>
            <person name="Salamov A."/>
            <person name="Lipzen A."/>
            <person name="Mereny Z."/>
            <person name="Hegedus B."/>
            <person name="Baldrian P."/>
            <person name="Stursova M."/>
            <person name="Weitz H."/>
            <person name="Taylor A."/>
            <person name="Grigoriev I.V."/>
            <person name="Nagy L.G."/>
            <person name="Martin F."/>
            <person name="Kauserud H."/>
        </authorList>
    </citation>
    <scope>NUCLEOTIDE SEQUENCE</scope>
    <source>
        <strain evidence="2">CBHHK182m</strain>
    </source>
</reference>
<feature type="compositionally biased region" description="Low complexity" evidence="1">
    <location>
        <begin position="544"/>
        <end position="570"/>
    </location>
</feature>
<evidence type="ECO:0000256" key="1">
    <source>
        <dbReference type="SAM" id="MobiDB-lite"/>
    </source>
</evidence>
<keyword evidence="3" id="KW-1185">Reference proteome</keyword>
<protein>
    <submittedName>
        <fullName evidence="2">Uncharacterized protein</fullName>
    </submittedName>
</protein>
<sequence length="585" mass="63806">MKRKAPKSSPAPSGTALSLSADSPSLVDRSSPAAPWSFFSSYQAFAEIIQFFAKENIKFSDSTVAVPLLNTLRPLLADFYTRFPEEWSLDVVAYVAAVSIACRLLLRKHLKPRMADFQPMLWDYPDNLQELLDAAGLDLPTSDFQMPQVKLKTRTPLSLSKVDLDSESEDELVVKKPRLDKPPVPGRAASVEGGAAAASTPLQPAAGPFRDYSTHPPQHRRRDSHQTVKAPPKPEPKPAKVETKPEVKPSKPPPPTVSTAKVKGKEKDPEPYLTAEQKAYADKHPTPSTREELLTDVVYSETAPPGPWHQGLARPLPAQIRAPSVLVGDWLSPTLWSKSPCKCISCINRLMDCSDGDFGTRCVPCTKGGIKCSRTNTDEEDVVMQEALRPLQALSSDTFVRVLQRAVESRRIAEMHYRLHLRAIEDLNRANTHAVLTYVNAADMSTREGMEMFFEDPADKEHVDALCKQILTQTSLQSLQLSHLEANTTSGVRRRDESQPHSIVNTFHTPLPTAILSRPVDPELEHAPADVFAGVPAVPFPAVAASASPSSSAPPVFGSPNASLLPSSSAVTAPAEDELMPPPSG</sequence>
<feature type="region of interest" description="Disordered" evidence="1">
    <location>
        <begin position="1"/>
        <end position="25"/>
    </location>
</feature>
<evidence type="ECO:0000313" key="3">
    <source>
        <dbReference type="Proteomes" id="UP001215598"/>
    </source>
</evidence>
<feature type="region of interest" description="Disordered" evidence="1">
    <location>
        <begin position="544"/>
        <end position="585"/>
    </location>
</feature>
<name>A0AAD7DY87_9AGAR</name>
<organism evidence="2 3">
    <name type="scientific">Mycena metata</name>
    <dbReference type="NCBI Taxonomy" id="1033252"/>
    <lineage>
        <taxon>Eukaryota</taxon>
        <taxon>Fungi</taxon>
        <taxon>Dikarya</taxon>
        <taxon>Basidiomycota</taxon>
        <taxon>Agaricomycotina</taxon>
        <taxon>Agaricomycetes</taxon>
        <taxon>Agaricomycetidae</taxon>
        <taxon>Agaricales</taxon>
        <taxon>Marasmiineae</taxon>
        <taxon>Mycenaceae</taxon>
        <taxon>Mycena</taxon>
    </lineage>
</organism>
<comment type="caution">
    <text evidence="2">The sequence shown here is derived from an EMBL/GenBank/DDBJ whole genome shotgun (WGS) entry which is preliminary data.</text>
</comment>
<accession>A0AAD7DY87</accession>
<feature type="compositionally biased region" description="Basic and acidic residues" evidence="1">
    <location>
        <begin position="279"/>
        <end position="288"/>
    </location>
</feature>
<dbReference type="AlphaFoldDB" id="A0AAD7DY87"/>
<feature type="compositionally biased region" description="Basic and acidic residues" evidence="1">
    <location>
        <begin position="172"/>
        <end position="181"/>
    </location>
</feature>
<proteinExistence type="predicted"/>
<dbReference type="Proteomes" id="UP001215598">
    <property type="component" value="Unassembled WGS sequence"/>
</dbReference>
<evidence type="ECO:0000313" key="2">
    <source>
        <dbReference type="EMBL" id="KAJ7702516.1"/>
    </source>
</evidence>
<feature type="compositionally biased region" description="Polar residues" evidence="1">
    <location>
        <begin position="10"/>
        <end position="23"/>
    </location>
</feature>
<feature type="compositionally biased region" description="Basic and acidic residues" evidence="1">
    <location>
        <begin position="232"/>
        <end position="249"/>
    </location>
</feature>
<feature type="region of interest" description="Disordered" evidence="1">
    <location>
        <begin position="162"/>
        <end position="288"/>
    </location>
</feature>